<dbReference type="Gene3D" id="3.20.20.100">
    <property type="entry name" value="NADP-dependent oxidoreductase domain"/>
    <property type="match status" value="1"/>
</dbReference>
<dbReference type="AlphaFoldDB" id="A0A367RHA5"/>
<accession>A0A367RHA5</accession>
<organism evidence="3 4">
    <name type="scientific">Nostoc punctiforme NIES-2108</name>
    <dbReference type="NCBI Taxonomy" id="1356359"/>
    <lineage>
        <taxon>Bacteria</taxon>
        <taxon>Bacillati</taxon>
        <taxon>Cyanobacteriota</taxon>
        <taxon>Cyanophyceae</taxon>
        <taxon>Nostocales</taxon>
        <taxon>Nostocaceae</taxon>
        <taxon>Nostoc</taxon>
    </lineage>
</organism>
<dbReference type="GO" id="GO:0016491">
    <property type="term" value="F:oxidoreductase activity"/>
    <property type="evidence" value="ECO:0007669"/>
    <property type="project" value="UniProtKB-KW"/>
</dbReference>
<dbReference type="Pfam" id="PF00248">
    <property type="entry name" value="Aldo_ket_red"/>
    <property type="match status" value="1"/>
</dbReference>
<keyword evidence="1" id="KW-0560">Oxidoreductase</keyword>
<evidence type="ECO:0000259" key="2">
    <source>
        <dbReference type="Pfam" id="PF00248"/>
    </source>
</evidence>
<dbReference type="InterPro" id="IPR036812">
    <property type="entry name" value="NAD(P)_OxRdtase_dom_sf"/>
</dbReference>
<feature type="domain" description="NADP-dependent oxidoreductase" evidence="2">
    <location>
        <begin position="21"/>
        <end position="309"/>
    </location>
</feature>
<dbReference type="PROSITE" id="PS51257">
    <property type="entry name" value="PROKAR_LIPOPROTEIN"/>
    <property type="match status" value="1"/>
</dbReference>
<dbReference type="GO" id="GO:0005737">
    <property type="term" value="C:cytoplasm"/>
    <property type="evidence" value="ECO:0007669"/>
    <property type="project" value="TreeGrafter"/>
</dbReference>
<dbReference type="PANTHER" id="PTHR43625:SF40">
    <property type="entry name" value="ALDO-KETO REDUCTASE YAKC [NADP(+)]"/>
    <property type="match status" value="1"/>
</dbReference>
<dbReference type="SUPFAM" id="SSF51430">
    <property type="entry name" value="NAD(P)-linked oxidoreductase"/>
    <property type="match status" value="1"/>
</dbReference>
<dbReference type="InterPro" id="IPR023210">
    <property type="entry name" value="NADP_OxRdtase_dom"/>
</dbReference>
<evidence type="ECO:0000313" key="4">
    <source>
        <dbReference type="Proteomes" id="UP000252085"/>
    </source>
</evidence>
<gene>
    <name evidence="3" type="ORF">A6769_20420</name>
</gene>
<name>A0A367RHA5_NOSPU</name>
<dbReference type="EMBL" id="LXQE01000153">
    <property type="protein sequence ID" value="RCJ35120.1"/>
    <property type="molecule type" value="Genomic_DNA"/>
</dbReference>
<evidence type="ECO:0000256" key="1">
    <source>
        <dbReference type="ARBA" id="ARBA00023002"/>
    </source>
</evidence>
<comment type="caution">
    <text evidence="3">The sequence shown here is derived from an EMBL/GenBank/DDBJ whole genome shotgun (WGS) entry which is preliminary data.</text>
</comment>
<proteinExistence type="predicted"/>
<sequence>MTTQNKIQPRQLGSKGLTVFPLALGCMGMSGMYGAADENESIATIQAALDHGMTLLDTGDFYGSGHNEMLIGRAIKDRRDKALVSVKFGALRTPDGGWIGIDTRPAAVKNFVAYSLTRLGVDHIDIYRPARLDPQVPIEDSIGAIAELVTSGYIRHIGLSEVGADTIRRAHAIHPISDLQIEYSLISRSPESEIFPVLEELGIGVTAYGVLSRGLLSGSTPATQGDFRAYLPRFSKENLAQNQRLIDELKQIAAKKGVLPSQLAIAWVLAKGRNIVPVIGARKRIQLSESLAALDVNLSPEELTRIEAAIPASAIAGTRYDEHQMQMLDSER</sequence>
<dbReference type="PANTHER" id="PTHR43625">
    <property type="entry name" value="AFLATOXIN B1 ALDEHYDE REDUCTASE"/>
    <property type="match status" value="1"/>
</dbReference>
<dbReference type="InterPro" id="IPR050791">
    <property type="entry name" value="Aldo-Keto_reductase"/>
</dbReference>
<dbReference type="Proteomes" id="UP000252085">
    <property type="component" value="Unassembled WGS sequence"/>
</dbReference>
<protein>
    <submittedName>
        <fullName evidence="3">Aldo/keto reductase</fullName>
    </submittedName>
</protein>
<reference evidence="4" key="1">
    <citation type="submission" date="2016-04" db="EMBL/GenBank/DDBJ databases">
        <authorList>
            <person name="Tabuchi Yagui T.R."/>
        </authorList>
    </citation>
    <scope>NUCLEOTIDE SEQUENCE [LARGE SCALE GENOMIC DNA]</scope>
</reference>
<evidence type="ECO:0000313" key="3">
    <source>
        <dbReference type="EMBL" id="RCJ35120.1"/>
    </source>
</evidence>